<name>A0AAW2X5Q0_9LAMI</name>
<protein>
    <recommendedName>
        <fullName evidence="1">Reverse transcriptase Ty1/copia-type domain-containing protein</fullName>
    </recommendedName>
</protein>
<dbReference type="InterPro" id="IPR013103">
    <property type="entry name" value="RVT_2"/>
</dbReference>
<feature type="domain" description="Reverse transcriptase Ty1/copia-type" evidence="1">
    <location>
        <begin position="3"/>
        <end position="178"/>
    </location>
</feature>
<organism evidence="2">
    <name type="scientific">Sesamum latifolium</name>
    <dbReference type="NCBI Taxonomy" id="2727402"/>
    <lineage>
        <taxon>Eukaryota</taxon>
        <taxon>Viridiplantae</taxon>
        <taxon>Streptophyta</taxon>
        <taxon>Embryophyta</taxon>
        <taxon>Tracheophyta</taxon>
        <taxon>Spermatophyta</taxon>
        <taxon>Magnoliopsida</taxon>
        <taxon>eudicotyledons</taxon>
        <taxon>Gunneridae</taxon>
        <taxon>Pentapetalae</taxon>
        <taxon>asterids</taxon>
        <taxon>lamiids</taxon>
        <taxon>Lamiales</taxon>
        <taxon>Pedaliaceae</taxon>
        <taxon>Sesamum</taxon>
    </lineage>
</organism>
<comment type="caution">
    <text evidence="2">The sequence shown here is derived from an EMBL/GenBank/DDBJ whole genome shotgun (WGS) entry which is preliminary data.</text>
</comment>
<evidence type="ECO:0000259" key="1">
    <source>
        <dbReference type="Pfam" id="PF07727"/>
    </source>
</evidence>
<dbReference type="SUPFAM" id="SSF56672">
    <property type="entry name" value="DNA/RNA polymerases"/>
    <property type="match status" value="1"/>
</dbReference>
<accession>A0AAW2X5Q0</accession>
<reference evidence="2" key="1">
    <citation type="submission" date="2020-06" db="EMBL/GenBank/DDBJ databases">
        <authorList>
            <person name="Li T."/>
            <person name="Hu X."/>
            <person name="Zhang T."/>
            <person name="Song X."/>
            <person name="Zhang H."/>
            <person name="Dai N."/>
            <person name="Sheng W."/>
            <person name="Hou X."/>
            <person name="Wei L."/>
        </authorList>
    </citation>
    <scope>NUCLEOTIDE SEQUENCE</scope>
    <source>
        <strain evidence="2">KEN1</strain>
        <tissue evidence="2">Leaf</tissue>
    </source>
</reference>
<dbReference type="AlphaFoldDB" id="A0AAW2X5Q0"/>
<sequence>MTNSIQILLAITVWCDYEIWQMDVKTAFFNGFIEEELYMDQSEGFTSVREEQKVFRLVRSIYGLKQTFRSWNMRFDEVIQGYGFIKKEFEPCIYKKISESSITYLVLYVDKILLIENDAKMLGVIKARLFTQVSMKDMGEASYILGIKIYMDRSRRMLGLTQSSYIEKVLKRFKMENSKR</sequence>
<dbReference type="EMBL" id="JACGWN010000005">
    <property type="protein sequence ID" value="KAL0449163.1"/>
    <property type="molecule type" value="Genomic_DNA"/>
</dbReference>
<proteinExistence type="predicted"/>
<dbReference type="Pfam" id="PF07727">
    <property type="entry name" value="RVT_2"/>
    <property type="match status" value="1"/>
</dbReference>
<gene>
    <name evidence="2" type="ORF">Slati_1472700</name>
</gene>
<evidence type="ECO:0000313" key="2">
    <source>
        <dbReference type="EMBL" id="KAL0449163.1"/>
    </source>
</evidence>
<reference evidence="2" key="2">
    <citation type="journal article" date="2024" name="Plant">
        <title>Genomic evolution and insights into agronomic trait innovations of Sesamum species.</title>
        <authorList>
            <person name="Miao H."/>
            <person name="Wang L."/>
            <person name="Qu L."/>
            <person name="Liu H."/>
            <person name="Sun Y."/>
            <person name="Le M."/>
            <person name="Wang Q."/>
            <person name="Wei S."/>
            <person name="Zheng Y."/>
            <person name="Lin W."/>
            <person name="Duan Y."/>
            <person name="Cao H."/>
            <person name="Xiong S."/>
            <person name="Wang X."/>
            <person name="Wei L."/>
            <person name="Li C."/>
            <person name="Ma Q."/>
            <person name="Ju M."/>
            <person name="Zhao R."/>
            <person name="Li G."/>
            <person name="Mu C."/>
            <person name="Tian Q."/>
            <person name="Mei H."/>
            <person name="Zhang T."/>
            <person name="Gao T."/>
            <person name="Zhang H."/>
        </authorList>
    </citation>
    <scope>NUCLEOTIDE SEQUENCE</scope>
    <source>
        <strain evidence="2">KEN1</strain>
    </source>
</reference>
<dbReference type="InterPro" id="IPR043502">
    <property type="entry name" value="DNA/RNA_pol_sf"/>
</dbReference>